<organism evidence="2 3">
    <name type="scientific">Candidatus Thermokryptus mobilis</name>
    <dbReference type="NCBI Taxonomy" id="1643428"/>
    <lineage>
        <taxon>Bacteria</taxon>
        <taxon>Pseudomonadati</taxon>
        <taxon>Candidatus Kryptoniota</taxon>
        <taxon>Candidatus Thermokryptus</taxon>
    </lineage>
</organism>
<accession>A0A0S4MS70</accession>
<proteinExistence type="predicted"/>
<feature type="transmembrane region" description="Helical" evidence="1">
    <location>
        <begin position="180"/>
        <end position="199"/>
    </location>
</feature>
<feature type="transmembrane region" description="Helical" evidence="1">
    <location>
        <begin position="71"/>
        <end position="90"/>
    </location>
</feature>
<keyword evidence="1" id="KW-0812">Transmembrane</keyword>
<dbReference type="EMBL" id="FAOO01000001">
    <property type="protein sequence ID" value="CUU00854.1"/>
    <property type="molecule type" value="Genomic_DNA"/>
</dbReference>
<evidence type="ECO:0000313" key="3">
    <source>
        <dbReference type="Proteomes" id="UP000320623"/>
    </source>
</evidence>
<keyword evidence="3" id="KW-1185">Reference proteome</keyword>
<gene>
    <name evidence="2" type="ORF">JGI1_00097</name>
</gene>
<sequence>MRAILFVFLLFHFNQVLNSQTDTTSLLPSKMSILEKGLWGERGLFRITGLAPLTLQARQSELKLRRTMLSIHQLGGFATLGLMAISAYYGKKAYDLVPGYAEKHRTLVRATIASYSLTALLALMSPPPLIKRDDKWSSLAIHKTLAWIHGAGMVATAILGRQVRESANLEEYNRLKKIHMGVAIATFTALASSMIVITFR</sequence>
<dbReference type="Proteomes" id="UP000320623">
    <property type="component" value="Unassembled WGS sequence"/>
</dbReference>
<protein>
    <recommendedName>
        <fullName evidence="4">Cytochrome b561</fullName>
    </recommendedName>
</protein>
<dbReference type="AlphaFoldDB" id="A0A0S4MS70"/>
<feature type="transmembrane region" description="Helical" evidence="1">
    <location>
        <begin position="106"/>
        <end position="124"/>
    </location>
</feature>
<keyword evidence="1" id="KW-1133">Transmembrane helix</keyword>
<name>A0A0S4MS70_9BACT</name>
<evidence type="ECO:0000256" key="1">
    <source>
        <dbReference type="SAM" id="Phobius"/>
    </source>
</evidence>
<evidence type="ECO:0000313" key="2">
    <source>
        <dbReference type="EMBL" id="CUU00854.1"/>
    </source>
</evidence>
<evidence type="ECO:0008006" key="4">
    <source>
        <dbReference type="Google" id="ProtNLM"/>
    </source>
</evidence>
<dbReference type="STRING" id="1643428.GCA_001442855_00091"/>
<reference evidence="3" key="1">
    <citation type="submission" date="2015-11" db="EMBL/GenBank/DDBJ databases">
        <authorList>
            <person name="Varghese N."/>
        </authorList>
    </citation>
    <scope>NUCLEOTIDE SEQUENCE [LARGE SCALE GENOMIC DNA]</scope>
</reference>
<feature type="transmembrane region" description="Helical" evidence="1">
    <location>
        <begin position="144"/>
        <end position="160"/>
    </location>
</feature>
<keyword evidence="1" id="KW-0472">Membrane</keyword>